<dbReference type="Pfam" id="PF00933">
    <property type="entry name" value="Glyco_hydro_3"/>
    <property type="match status" value="1"/>
</dbReference>
<dbReference type="NCBIfam" id="NF003740">
    <property type="entry name" value="PRK05337.1"/>
    <property type="match status" value="1"/>
</dbReference>
<evidence type="ECO:0000256" key="6">
    <source>
        <dbReference type="SAM" id="MobiDB-lite"/>
    </source>
</evidence>
<dbReference type="PROSITE" id="PS00775">
    <property type="entry name" value="GLYCOSYL_HYDROL_F3"/>
    <property type="match status" value="1"/>
</dbReference>
<dbReference type="PROSITE" id="PS51257">
    <property type="entry name" value="PROKAR_LIPOPROTEIN"/>
    <property type="match status" value="1"/>
</dbReference>
<name>A0ABS4I7X1_9BACL</name>
<feature type="signal peptide" evidence="7">
    <location>
        <begin position="1"/>
        <end position="23"/>
    </location>
</feature>
<keyword evidence="5 9" id="KW-0326">Glycosidase</keyword>
<dbReference type="Proteomes" id="UP001519344">
    <property type="component" value="Unassembled WGS sequence"/>
</dbReference>
<accession>A0ABS4I7X1</accession>
<protein>
    <recommendedName>
        <fullName evidence="3">beta-N-acetylhexosaminidase</fullName>
        <ecNumber evidence="3">3.2.1.52</ecNumber>
    </recommendedName>
</protein>
<feature type="region of interest" description="Disordered" evidence="6">
    <location>
        <begin position="36"/>
        <end position="60"/>
    </location>
</feature>
<evidence type="ECO:0000256" key="1">
    <source>
        <dbReference type="ARBA" id="ARBA00001231"/>
    </source>
</evidence>
<comment type="similarity">
    <text evidence="2">Belongs to the glycosyl hydrolase 3 family.</text>
</comment>
<keyword evidence="10" id="KW-1185">Reference proteome</keyword>
<dbReference type="InterPro" id="IPR001764">
    <property type="entry name" value="Glyco_hydro_3_N"/>
</dbReference>
<evidence type="ECO:0000256" key="4">
    <source>
        <dbReference type="ARBA" id="ARBA00022801"/>
    </source>
</evidence>
<dbReference type="Gene3D" id="3.20.20.300">
    <property type="entry name" value="Glycoside hydrolase, family 3, N-terminal domain"/>
    <property type="match status" value="1"/>
</dbReference>
<evidence type="ECO:0000256" key="5">
    <source>
        <dbReference type="ARBA" id="ARBA00023295"/>
    </source>
</evidence>
<evidence type="ECO:0000313" key="9">
    <source>
        <dbReference type="EMBL" id="MBP1966960.1"/>
    </source>
</evidence>
<keyword evidence="4 9" id="KW-0378">Hydrolase</keyword>
<evidence type="ECO:0000256" key="2">
    <source>
        <dbReference type="ARBA" id="ARBA00005336"/>
    </source>
</evidence>
<evidence type="ECO:0000259" key="8">
    <source>
        <dbReference type="Pfam" id="PF00933"/>
    </source>
</evidence>
<dbReference type="InterPro" id="IPR019800">
    <property type="entry name" value="Glyco_hydro_3_AS"/>
</dbReference>
<dbReference type="RefSeq" id="WP_167068036.1">
    <property type="nucleotide sequence ID" value="NZ_JAAOZR010000094.1"/>
</dbReference>
<evidence type="ECO:0000313" key="10">
    <source>
        <dbReference type="Proteomes" id="UP001519344"/>
    </source>
</evidence>
<dbReference type="PANTHER" id="PTHR30480:SF13">
    <property type="entry name" value="BETA-HEXOSAMINIDASE"/>
    <property type="match status" value="1"/>
</dbReference>
<comment type="caution">
    <text evidence="9">The sequence shown here is derived from an EMBL/GenBank/DDBJ whole genome shotgun (WGS) entry which is preliminary data.</text>
</comment>
<sequence>MTRIVYRFMKYSLGLGLCMSVLTGCFQRSTANPSIVPTSTQTGAPVSSSPASPSAVPTPTPTVDPVLSILQGMSVDEKIGQLIFAGIDGYEMNQHTRELIDSYHIGGMILYKTNVKDTGQLIKLVNALKQKNAGNKLPLWLGVDEEGGKVTRLPDEITKTPPSKDIGNTKSTEFAYGVGSLLGKELKAYGLNVDFAPVLDINSNPNNPVIGDRSFGANASIVSSLGIQTMKGLQAQKVMPVVKHFPGHGDTSVDSHVQLPVVQNDLARLRKLELLPFAEAFKQQADAVMVAHILLPKVDAQNPASMSKKIMTDLLRQEMGFQGLIMTDDMTMGAIIKAYDLGEAAVKSVLAGSNVVMVGHDYEKVAAVAQALRRAVEEKRIPIETIDRSVIQVMKLKQKYQLNDTVVKTPDTKQINADVKLLLQKYLNK</sequence>
<dbReference type="EMBL" id="JAGGKV010000027">
    <property type="protein sequence ID" value="MBP1966960.1"/>
    <property type="molecule type" value="Genomic_DNA"/>
</dbReference>
<organism evidence="9 10">
    <name type="scientific">Paenibacillus aceris</name>
    <dbReference type="NCBI Taxonomy" id="869555"/>
    <lineage>
        <taxon>Bacteria</taxon>
        <taxon>Bacillati</taxon>
        <taxon>Bacillota</taxon>
        <taxon>Bacilli</taxon>
        <taxon>Bacillales</taxon>
        <taxon>Paenibacillaceae</taxon>
        <taxon>Paenibacillus</taxon>
    </lineage>
</organism>
<keyword evidence="7" id="KW-0732">Signal</keyword>
<dbReference type="GO" id="GO:0004563">
    <property type="term" value="F:beta-N-acetylhexosaminidase activity"/>
    <property type="evidence" value="ECO:0007669"/>
    <property type="project" value="UniProtKB-EC"/>
</dbReference>
<reference evidence="9 10" key="1">
    <citation type="submission" date="2021-03" db="EMBL/GenBank/DDBJ databases">
        <title>Genomic Encyclopedia of Type Strains, Phase IV (KMG-IV): sequencing the most valuable type-strain genomes for metagenomic binning, comparative biology and taxonomic classification.</title>
        <authorList>
            <person name="Goeker M."/>
        </authorList>
    </citation>
    <scope>NUCLEOTIDE SEQUENCE [LARGE SCALE GENOMIC DNA]</scope>
    <source>
        <strain evidence="9 10">DSM 24950</strain>
    </source>
</reference>
<dbReference type="SUPFAM" id="SSF51445">
    <property type="entry name" value="(Trans)glycosidases"/>
    <property type="match status" value="1"/>
</dbReference>
<comment type="catalytic activity">
    <reaction evidence="1">
        <text>Hydrolysis of terminal non-reducing N-acetyl-D-hexosamine residues in N-acetyl-beta-D-hexosaminides.</text>
        <dbReference type="EC" id="3.2.1.52"/>
    </reaction>
</comment>
<dbReference type="EC" id="3.2.1.52" evidence="3"/>
<evidence type="ECO:0000256" key="7">
    <source>
        <dbReference type="SAM" id="SignalP"/>
    </source>
</evidence>
<dbReference type="PANTHER" id="PTHR30480">
    <property type="entry name" value="BETA-HEXOSAMINIDASE-RELATED"/>
    <property type="match status" value="1"/>
</dbReference>
<dbReference type="InterPro" id="IPR050226">
    <property type="entry name" value="NagZ_Beta-hexosaminidase"/>
</dbReference>
<evidence type="ECO:0000256" key="3">
    <source>
        <dbReference type="ARBA" id="ARBA00012663"/>
    </source>
</evidence>
<dbReference type="InterPro" id="IPR036962">
    <property type="entry name" value="Glyco_hydro_3_N_sf"/>
</dbReference>
<proteinExistence type="inferred from homology"/>
<gene>
    <name evidence="9" type="ORF">J2Z65_006221</name>
</gene>
<feature type="compositionally biased region" description="Low complexity" evidence="6">
    <location>
        <begin position="44"/>
        <end position="55"/>
    </location>
</feature>
<feature type="domain" description="Glycoside hydrolase family 3 N-terminal" evidence="8">
    <location>
        <begin position="75"/>
        <end position="395"/>
    </location>
</feature>
<feature type="chain" id="PRO_5045049136" description="beta-N-acetylhexosaminidase" evidence="7">
    <location>
        <begin position="24"/>
        <end position="429"/>
    </location>
</feature>
<dbReference type="InterPro" id="IPR017853">
    <property type="entry name" value="GH"/>
</dbReference>